<sequence>MQIGQSGKETSSYAIPKRQSVDGAIDMWYQFRRPHYDWTFRGSKFSSNYNNIGGFFSYNYILANKRGYVVYNDFIDNVESDDEDYRKIKKMRSISDANTIYAIYDAEEGIRMLLINCDCL</sequence>
<dbReference type="RefSeq" id="WP_012790468.1">
    <property type="nucleotide sequence ID" value="NC_013132.1"/>
</dbReference>
<organism evidence="1 2">
    <name type="scientific">Chitinophaga pinensis (strain ATCC 43595 / DSM 2588 / LMG 13176 / NBRC 15968 / NCIMB 11800 / UQM 2034)</name>
    <dbReference type="NCBI Taxonomy" id="485918"/>
    <lineage>
        <taxon>Bacteria</taxon>
        <taxon>Pseudomonadati</taxon>
        <taxon>Bacteroidota</taxon>
        <taxon>Chitinophagia</taxon>
        <taxon>Chitinophagales</taxon>
        <taxon>Chitinophagaceae</taxon>
        <taxon>Chitinophaga</taxon>
    </lineage>
</organism>
<dbReference type="AlphaFoldDB" id="A0A979GP70"/>
<reference evidence="2" key="1">
    <citation type="submission" date="2009-08" db="EMBL/GenBank/DDBJ databases">
        <title>The complete genome of Chitinophaga pinensis DSM 2588.</title>
        <authorList>
            <consortium name="US DOE Joint Genome Institute (JGI-PGF)"/>
            <person name="Lucas S."/>
            <person name="Copeland A."/>
            <person name="Lapidus A."/>
            <person name="Glavina del Rio T."/>
            <person name="Dalin E."/>
            <person name="Tice H."/>
            <person name="Bruce D."/>
            <person name="Goodwin L."/>
            <person name="Pitluck S."/>
            <person name="Kyrpides N."/>
            <person name="Mavromatis K."/>
            <person name="Ivanova N."/>
            <person name="Mikhailova N."/>
            <person name="Sims D."/>
            <person name="Meinche L."/>
            <person name="Brettin T."/>
            <person name="Detter J.C."/>
            <person name="Han C."/>
            <person name="Larimer F."/>
            <person name="Land M."/>
            <person name="Hauser L."/>
            <person name="Markowitz V."/>
            <person name="Cheng J.-F."/>
            <person name="Hugenholtz P."/>
            <person name="Woyke T."/>
            <person name="Wu D."/>
            <person name="Spring S."/>
            <person name="Klenk H.-P."/>
            <person name="Eisen J.A."/>
        </authorList>
    </citation>
    <scope>NUCLEOTIDE SEQUENCE [LARGE SCALE GENOMIC DNA]</scope>
    <source>
        <strain evidence="2">ATCC 43595 / DSM 2588 / LMG 13176 / NBRC 15968 / NCIMB 11800 / UQM 2034</strain>
    </source>
</reference>
<protein>
    <submittedName>
        <fullName evidence="1">Uncharacterized protein</fullName>
    </submittedName>
</protein>
<gene>
    <name evidence="1" type="ordered locus">Cpin_2813</name>
</gene>
<dbReference type="Proteomes" id="UP000002215">
    <property type="component" value="Chromosome"/>
</dbReference>
<accession>A0A979GP70</accession>
<proteinExistence type="predicted"/>
<dbReference type="KEGG" id="cpi:Cpin_2813"/>
<evidence type="ECO:0000313" key="2">
    <source>
        <dbReference type="Proteomes" id="UP000002215"/>
    </source>
</evidence>
<reference evidence="1 2" key="2">
    <citation type="journal article" date="2010" name="Stand. Genomic Sci.">
        <title>Complete genome sequence of Chitinophaga pinensis type strain (UQM 2034).</title>
        <authorList>
            <person name="Glavina Del Rio T."/>
            <person name="Abt B."/>
            <person name="Spring S."/>
            <person name="Lapidus A."/>
            <person name="Nolan M."/>
            <person name="Tice H."/>
            <person name="Copeland A."/>
            <person name="Cheng J.F."/>
            <person name="Chen F."/>
            <person name="Bruce D."/>
            <person name="Goodwin L."/>
            <person name="Pitluck S."/>
            <person name="Ivanova N."/>
            <person name="Mavromatis K."/>
            <person name="Mikhailova N."/>
            <person name="Pati A."/>
            <person name="Chen A."/>
            <person name="Palaniappan K."/>
            <person name="Land M."/>
            <person name="Hauser L."/>
            <person name="Chang Y.J."/>
            <person name="Jeffries C.D."/>
            <person name="Chain P."/>
            <person name="Saunders E."/>
            <person name="Detter J.C."/>
            <person name="Brettin T."/>
            <person name="Rohde M."/>
            <person name="Goker M."/>
            <person name="Bristow J."/>
            <person name="Eisen J.A."/>
            <person name="Markowitz V."/>
            <person name="Hugenholtz P."/>
            <person name="Kyrpides N.C."/>
            <person name="Klenk H.P."/>
            <person name="Lucas S."/>
        </authorList>
    </citation>
    <scope>NUCLEOTIDE SEQUENCE [LARGE SCALE GENOMIC DNA]</scope>
    <source>
        <strain evidence="2">ATCC 43595 / DSM 2588 / LMG 13176 / NBRC 15968 / NCIMB 11800 / UQM 2034</strain>
    </source>
</reference>
<evidence type="ECO:0000313" key="1">
    <source>
        <dbReference type="EMBL" id="ACU60292.1"/>
    </source>
</evidence>
<dbReference type="EMBL" id="CP001699">
    <property type="protein sequence ID" value="ACU60292.1"/>
    <property type="molecule type" value="Genomic_DNA"/>
</dbReference>
<name>A0A979GP70_CHIPD</name>